<dbReference type="eggNOG" id="COG3504">
    <property type="taxonomic scope" value="Bacteria"/>
</dbReference>
<accession>C6BT60</accession>
<dbReference type="InterPro" id="IPR014142">
    <property type="entry name" value="TrbG_Ti"/>
</dbReference>
<dbReference type="RefSeq" id="WP_015851580.1">
    <property type="nucleotide sequence ID" value="NC_012881.1"/>
</dbReference>
<comment type="similarity">
    <text evidence="1">Belongs to the TrbG/VirB9 family.</text>
</comment>
<name>C6BT60_MARSD</name>
<dbReference type="KEGG" id="dsa:Desal_1702"/>
<proteinExistence type="inferred from homology"/>
<dbReference type="PROSITE" id="PS51257">
    <property type="entry name" value="PROKAR_LIPOPROTEIN"/>
    <property type="match status" value="1"/>
</dbReference>
<keyword evidence="5" id="KW-1185">Reference proteome</keyword>
<dbReference type="InterPro" id="IPR033645">
    <property type="entry name" value="VirB9/CagX/TrbG_C"/>
</dbReference>
<protein>
    <submittedName>
        <fullName evidence="4">P-type conjugative transfer protein TrbG</fullName>
    </submittedName>
</protein>
<evidence type="ECO:0000313" key="5">
    <source>
        <dbReference type="Proteomes" id="UP000002601"/>
    </source>
</evidence>
<evidence type="ECO:0000256" key="2">
    <source>
        <dbReference type="ARBA" id="ARBA00022729"/>
    </source>
</evidence>
<dbReference type="AlphaFoldDB" id="C6BT60"/>
<evidence type="ECO:0000256" key="1">
    <source>
        <dbReference type="ARBA" id="ARBA00006135"/>
    </source>
</evidence>
<dbReference type="EMBL" id="CP001649">
    <property type="protein sequence ID" value="ACS79764.1"/>
    <property type="molecule type" value="Genomic_DNA"/>
</dbReference>
<evidence type="ECO:0000256" key="3">
    <source>
        <dbReference type="SAM" id="SignalP"/>
    </source>
</evidence>
<dbReference type="HOGENOM" id="CLU_058585_1_1_7"/>
<feature type="signal peptide" evidence="3">
    <location>
        <begin position="1"/>
        <end position="19"/>
    </location>
</feature>
<organism evidence="4 5">
    <name type="scientific">Maridesulfovibrio salexigens (strain ATCC 14822 / DSM 2638 / NCIMB 8403 / VKM B-1763)</name>
    <name type="common">Desulfovibrio salexigens</name>
    <dbReference type="NCBI Taxonomy" id="526222"/>
    <lineage>
        <taxon>Bacteria</taxon>
        <taxon>Pseudomonadati</taxon>
        <taxon>Thermodesulfobacteriota</taxon>
        <taxon>Desulfovibrionia</taxon>
        <taxon>Desulfovibrionales</taxon>
        <taxon>Desulfovibrionaceae</taxon>
        <taxon>Maridesulfovibrio</taxon>
    </lineage>
</organism>
<dbReference type="NCBIfam" id="TIGR02775">
    <property type="entry name" value="TrbG_Ti"/>
    <property type="match status" value="1"/>
</dbReference>
<dbReference type="InterPro" id="IPR038161">
    <property type="entry name" value="VirB9/CagX/TrbG_C_sf"/>
</dbReference>
<keyword evidence="2 3" id="KW-0732">Signal</keyword>
<sequence>MKHLILTLSLVLIACSGWAAPNSQQAGQQDPNQGLMNKVFAQHLPPETGNNAAKTDKNPSYSTAVMAQPDYISKTNVRLNSKEWEALKLSKEWINRKINPILLENGKVVHIFGATMPSIICSPFMTSDLELQPGENVNDVIVGDTARWMIALSKSGTPGREATHILIKPLDAGLVTTAVIPTDRRVYHLKLVSRRKDYNPYVSFIYPEDQQKVLKASLKRKKKKDIWDTTQIEGKTVDLSTLDFSYTISGDDASWKPMRVYNDGIRTFIQLPRTSTQTEIPVLLVEKAGQEAIVNYRVKGNAFVVDEIFEKAILVAGTGMDQAKVEITRIEVTK</sequence>
<dbReference type="Pfam" id="PF03524">
    <property type="entry name" value="CagX"/>
    <property type="match status" value="1"/>
</dbReference>
<feature type="chain" id="PRO_5002961241" evidence="3">
    <location>
        <begin position="20"/>
        <end position="334"/>
    </location>
</feature>
<dbReference type="STRING" id="526222.Desal_1702"/>
<evidence type="ECO:0000313" key="4">
    <source>
        <dbReference type="EMBL" id="ACS79764.1"/>
    </source>
</evidence>
<dbReference type="CDD" id="cd06911">
    <property type="entry name" value="VirB9_CagX_TrbG"/>
    <property type="match status" value="1"/>
</dbReference>
<dbReference type="Proteomes" id="UP000002601">
    <property type="component" value="Chromosome"/>
</dbReference>
<gene>
    <name evidence="4" type="ordered locus">Desal_1702</name>
</gene>
<dbReference type="OrthoDB" id="5357875at2"/>
<dbReference type="InterPro" id="IPR010258">
    <property type="entry name" value="Conjugal_tfr_TrbG/VirB9/CagX"/>
</dbReference>
<dbReference type="Gene3D" id="2.60.40.2500">
    <property type="match status" value="1"/>
</dbReference>
<reference evidence="4 5" key="1">
    <citation type="submission" date="2009-06" db="EMBL/GenBank/DDBJ databases">
        <title>Complete sequence of Desulfovibrio salexigens DSM 2638.</title>
        <authorList>
            <consortium name="US DOE Joint Genome Institute"/>
            <person name="Lucas S."/>
            <person name="Copeland A."/>
            <person name="Lapidus A."/>
            <person name="Glavina del Rio T."/>
            <person name="Tice H."/>
            <person name="Bruce D."/>
            <person name="Goodwin L."/>
            <person name="Pitluck S."/>
            <person name="Munk A.C."/>
            <person name="Brettin T."/>
            <person name="Detter J.C."/>
            <person name="Han C."/>
            <person name="Tapia R."/>
            <person name="Larimer F."/>
            <person name="Land M."/>
            <person name="Hauser L."/>
            <person name="Kyrpides N."/>
            <person name="Anderson I."/>
            <person name="Wall J.D."/>
            <person name="Arkin A.P."/>
            <person name="Dehal P."/>
            <person name="Chivian D."/>
            <person name="Giles B."/>
            <person name="Hazen T.C."/>
        </authorList>
    </citation>
    <scope>NUCLEOTIDE SEQUENCE [LARGE SCALE GENOMIC DNA]</scope>
    <source>
        <strain evidence="5">ATCC 14822 / DSM 2638 / NCIMB 8403 / VKM B-1763</strain>
    </source>
</reference>